<dbReference type="Pfam" id="PF11249">
    <property type="entry name" value="DUF3047"/>
    <property type="match status" value="1"/>
</dbReference>
<sequence>MLNSRRQRMVALFFLLGLFVLSPELHAAEAGQALDLGLSAEKFQDGKIPAGWTLRKRLFGPTKKAQARWTVNDGQPAVMLHSKGALTFLEKQVDIDLREYPIVSWRWKVNNILEGIDEKTSAGDDHPIRIFFVFEPDASKQTFWFRLKRFLYLDSFHGHAMGGRITEYLWSSHLPAGEILPDPGKPWQKLMVVEGGQEKLGRWLSYRRNLREDFKRLYGEEPRQLIFIGILNDTDASDLEAVSYIADLFFHRSTGPE</sequence>
<evidence type="ECO:0000313" key="2">
    <source>
        <dbReference type="EMBL" id="APG27197.1"/>
    </source>
</evidence>
<organism evidence="2 3">
    <name type="scientific">Syntrophotalea acetylenivorans</name>
    <dbReference type="NCBI Taxonomy" id="1842532"/>
    <lineage>
        <taxon>Bacteria</taxon>
        <taxon>Pseudomonadati</taxon>
        <taxon>Thermodesulfobacteriota</taxon>
        <taxon>Desulfuromonadia</taxon>
        <taxon>Desulfuromonadales</taxon>
        <taxon>Syntrophotaleaceae</taxon>
        <taxon>Syntrophotalea</taxon>
    </lineage>
</organism>
<evidence type="ECO:0000256" key="1">
    <source>
        <dbReference type="SAM" id="SignalP"/>
    </source>
</evidence>
<dbReference type="KEGG" id="pef:A7E78_04715"/>
<keyword evidence="3" id="KW-1185">Reference proteome</keyword>
<dbReference type="OrthoDB" id="9775969at2"/>
<accession>A0A1L3GMN2</accession>
<feature type="signal peptide" evidence="1">
    <location>
        <begin position="1"/>
        <end position="27"/>
    </location>
</feature>
<gene>
    <name evidence="2" type="ORF">A7E78_04715</name>
</gene>
<keyword evidence="1" id="KW-0732">Signal</keyword>
<proteinExistence type="predicted"/>
<name>A0A1L3GMN2_9BACT</name>
<dbReference type="EMBL" id="CP015519">
    <property type="protein sequence ID" value="APG27197.1"/>
    <property type="molecule type" value="Genomic_DNA"/>
</dbReference>
<evidence type="ECO:0008006" key="4">
    <source>
        <dbReference type="Google" id="ProtNLM"/>
    </source>
</evidence>
<protein>
    <recommendedName>
        <fullName evidence="4">DUF3047 domain-containing protein</fullName>
    </recommendedName>
</protein>
<dbReference type="Proteomes" id="UP000182517">
    <property type="component" value="Chromosome"/>
</dbReference>
<reference evidence="2 3" key="1">
    <citation type="journal article" date="2017" name="Genome Announc.">
        <title>Complete Genome Sequences of Two Acetylene-Fermenting Pelobacter acetylenicus Strains.</title>
        <authorList>
            <person name="Sutton J.M."/>
            <person name="Baesman S.M."/>
            <person name="Fierst J.L."/>
            <person name="Poret-Peterson A.T."/>
            <person name="Oremland R.S."/>
            <person name="Dunlap D.S."/>
            <person name="Akob D.M."/>
        </authorList>
    </citation>
    <scope>NUCLEOTIDE SEQUENCE [LARGE SCALE GENOMIC DNA]</scope>
    <source>
        <strain evidence="2 3">SFB93</strain>
    </source>
</reference>
<evidence type="ECO:0000313" key="3">
    <source>
        <dbReference type="Proteomes" id="UP000182517"/>
    </source>
</evidence>
<dbReference type="RefSeq" id="WP_072283161.1">
    <property type="nucleotide sequence ID" value="NZ_CP015519.1"/>
</dbReference>
<dbReference type="AlphaFoldDB" id="A0A1L3GMN2"/>
<feature type="chain" id="PRO_5013086219" description="DUF3047 domain-containing protein" evidence="1">
    <location>
        <begin position="28"/>
        <end position="257"/>
    </location>
</feature>
<dbReference type="InterPro" id="IPR021409">
    <property type="entry name" value="DUF3047"/>
</dbReference>